<dbReference type="Pfam" id="PF00146">
    <property type="entry name" value="NADHdh"/>
    <property type="match status" value="1"/>
</dbReference>
<comment type="subcellular location">
    <subcellularLocation>
        <location evidence="1">Membrane</location>
        <topology evidence="1">Multi-pass membrane protein</topology>
    </subcellularLocation>
</comment>
<feature type="transmembrane region" description="Helical" evidence="5">
    <location>
        <begin position="224"/>
        <end position="255"/>
    </location>
</feature>
<keyword evidence="2 5" id="KW-0812">Transmembrane</keyword>
<comment type="caution">
    <text evidence="6">The sequence shown here is derived from an EMBL/GenBank/DDBJ whole genome shotgun (WGS) entry which is preliminary data.</text>
</comment>
<evidence type="ECO:0000256" key="3">
    <source>
        <dbReference type="ARBA" id="ARBA00022989"/>
    </source>
</evidence>
<evidence type="ECO:0000256" key="4">
    <source>
        <dbReference type="ARBA" id="ARBA00023136"/>
    </source>
</evidence>
<feature type="transmembrane region" description="Helical" evidence="5">
    <location>
        <begin position="70"/>
        <end position="89"/>
    </location>
</feature>
<organism evidence="6 7">
    <name type="scientific">Candidatus Aveggerthella stercoripullorum</name>
    <dbReference type="NCBI Taxonomy" id="2840688"/>
    <lineage>
        <taxon>Bacteria</taxon>
        <taxon>Bacillati</taxon>
        <taxon>Actinomycetota</taxon>
        <taxon>Coriobacteriia</taxon>
        <taxon>Eggerthellales</taxon>
        <taxon>Eggerthellaceae</taxon>
        <taxon>Eggerthellaceae incertae sedis</taxon>
        <taxon>Candidatus Aveggerthella</taxon>
    </lineage>
</organism>
<evidence type="ECO:0000313" key="7">
    <source>
        <dbReference type="Proteomes" id="UP000824261"/>
    </source>
</evidence>
<dbReference type="AlphaFoldDB" id="A0A9D1D3N6"/>
<reference evidence="6" key="2">
    <citation type="journal article" date="2021" name="PeerJ">
        <title>Extensive microbial diversity within the chicken gut microbiome revealed by metagenomics and culture.</title>
        <authorList>
            <person name="Gilroy R."/>
            <person name="Ravi A."/>
            <person name="Getino M."/>
            <person name="Pursley I."/>
            <person name="Horton D.L."/>
            <person name="Alikhan N.F."/>
            <person name="Baker D."/>
            <person name="Gharbi K."/>
            <person name="Hall N."/>
            <person name="Watson M."/>
            <person name="Adriaenssens E.M."/>
            <person name="Foster-Nyarko E."/>
            <person name="Jarju S."/>
            <person name="Secka A."/>
            <person name="Antonio M."/>
            <person name="Oren A."/>
            <person name="Chaudhuri R.R."/>
            <person name="La Ragione R."/>
            <person name="Hildebrand F."/>
            <person name="Pallen M.J."/>
        </authorList>
    </citation>
    <scope>NUCLEOTIDE SEQUENCE</scope>
    <source>
        <strain evidence="6">ChiGjej1B1-2707</strain>
    </source>
</reference>
<feature type="transmembrane region" description="Helical" evidence="5">
    <location>
        <begin position="95"/>
        <end position="114"/>
    </location>
</feature>
<evidence type="ECO:0000256" key="1">
    <source>
        <dbReference type="ARBA" id="ARBA00004141"/>
    </source>
</evidence>
<feature type="transmembrane region" description="Helical" evidence="5">
    <location>
        <begin position="6"/>
        <end position="31"/>
    </location>
</feature>
<feature type="transmembrane region" description="Helical" evidence="5">
    <location>
        <begin position="135"/>
        <end position="155"/>
    </location>
</feature>
<accession>A0A9D1D3N6</accession>
<evidence type="ECO:0000256" key="5">
    <source>
        <dbReference type="SAM" id="Phobius"/>
    </source>
</evidence>
<dbReference type="PANTHER" id="PTHR43359">
    <property type="entry name" value="FORMATE HYDROGENLYASE SUBUNIT 4"/>
    <property type="match status" value="1"/>
</dbReference>
<reference evidence="6" key="1">
    <citation type="submission" date="2020-10" db="EMBL/GenBank/DDBJ databases">
        <authorList>
            <person name="Gilroy R."/>
        </authorList>
    </citation>
    <scope>NUCLEOTIDE SEQUENCE</scope>
    <source>
        <strain evidence="6">ChiGjej1B1-2707</strain>
    </source>
</reference>
<feature type="transmembrane region" description="Helical" evidence="5">
    <location>
        <begin position="161"/>
        <end position="182"/>
    </location>
</feature>
<evidence type="ECO:0000256" key="2">
    <source>
        <dbReference type="ARBA" id="ARBA00022692"/>
    </source>
</evidence>
<dbReference type="PANTHER" id="PTHR43359:SF1">
    <property type="entry name" value="FORMATE HYDROGENLYASE SUBUNIT 4-RELATED"/>
    <property type="match status" value="1"/>
</dbReference>
<dbReference type="Proteomes" id="UP000824261">
    <property type="component" value="Unassembled WGS sequence"/>
</dbReference>
<dbReference type="InterPro" id="IPR001694">
    <property type="entry name" value="NADH_UbQ_OxRdtase_su1/FPO"/>
</dbReference>
<name>A0A9D1D3N6_9ACTN</name>
<dbReference type="GO" id="GO:0005886">
    <property type="term" value="C:plasma membrane"/>
    <property type="evidence" value="ECO:0007669"/>
    <property type="project" value="TreeGrafter"/>
</dbReference>
<feature type="transmembrane region" description="Helical" evidence="5">
    <location>
        <begin position="275"/>
        <end position="292"/>
    </location>
</feature>
<sequence>MYGLDTVVATIVATIVFAILAPIVGCLLAGLDRKVSARMQGRVGPPLLQPYYDVRKLMGKERASVNGSESVYVTCAILFTFIAGGVFFAGGNFLLSVFLVTLSALFFIIAAYSTRSPYAEIGAHRETLQVMSYEPMVLLMAVGFFMAIGTFDTAGVFTAELPAICSVWGVFLGFLFVLTIKLRKSPFDLSMSHHAHQEIVRGVTTEMSGPTLAKVEIMHWAENVLFLSWTAIFFVWANPASIALAVVVGIVAYFLEVFIDNNFARVKWQAMLKSAWAVALVLGGINIAVLAFI</sequence>
<proteinExistence type="predicted"/>
<dbReference type="InterPro" id="IPR052561">
    <property type="entry name" value="ComplexI_Subunit1"/>
</dbReference>
<dbReference type="EMBL" id="DVGB01000087">
    <property type="protein sequence ID" value="HIR02000.1"/>
    <property type="molecule type" value="Genomic_DNA"/>
</dbReference>
<keyword evidence="3 5" id="KW-1133">Transmembrane helix</keyword>
<gene>
    <name evidence="6" type="ORF">IAA69_07050</name>
</gene>
<evidence type="ECO:0000313" key="6">
    <source>
        <dbReference type="EMBL" id="HIR02000.1"/>
    </source>
</evidence>
<protein>
    <submittedName>
        <fullName evidence="6">NADH-quinone oxidoreductase subunit H</fullName>
    </submittedName>
</protein>
<keyword evidence="4 5" id="KW-0472">Membrane</keyword>